<dbReference type="InterPro" id="IPR029063">
    <property type="entry name" value="SAM-dependent_MTases_sf"/>
</dbReference>
<gene>
    <name evidence="1" type="ORF">TSPGSL018_16420</name>
</gene>
<dbReference type="EMBL" id="GBEZ01021486">
    <property type="protein sequence ID" value="JAC65265.1"/>
    <property type="molecule type" value="Transcribed_RNA"/>
</dbReference>
<sequence>MAPTDRVADPEAPISEANCLYKKQCPLYADPSQDTTKRFEYNWLRGSKTYGFDSIEDLLNKGTWEQIKGALAYTGMRYQGDKLVQDVVNLLESWKQLGLTTGDWTAIEAGPGSGDQLYFLTQYFRRIVGVEFDEQVYKISVDFRNKLLACPAAAPHAAKIDLHCDDICNHVRQHRDEHFLLMSMTMCHLPLEEKWGLIRSIGESDIKVFVYSCIFAGDGFSGHPDFVGIHLAPVQEHLRRLREVGFVLVSATPEKGWREFVKQRYEGFMDPEVQSSFKEAVSSSSYETQLGFFRTIHEAFERGMVGATLVLVRESLATEFGLKPVEWQQ</sequence>
<reference evidence="1" key="1">
    <citation type="submission" date="2014-05" db="EMBL/GenBank/DDBJ databases">
        <title>The transcriptome of the halophilic microalga Tetraselmis sp. GSL018 isolated from the Great Salt Lake, Utah.</title>
        <authorList>
            <person name="Jinkerson R.E."/>
            <person name="D'Adamo S."/>
            <person name="Posewitz M.C."/>
        </authorList>
    </citation>
    <scope>NUCLEOTIDE SEQUENCE</scope>
    <source>
        <strain evidence="1">GSL018</strain>
    </source>
</reference>
<evidence type="ECO:0000313" key="1">
    <source>
        <dbReference type="EMBL" id="JAC65265.1"/>
    </source>
</evidence>
<dbReference type="SUPFAM" id="SSF53335">
    <property type="entry name" value="S-adenosyl-L-methionine-dependent methyltransferases"/>
    <property type="match status" value="1"/>
</dbReference>
<organism evidence="1">
    <name type="scientific">Tetraselmis sp. GSL018</name>
    <dbReference type="NCBI Taxonomy" id="582737"/>
    <lineage>
        <taxon>Eukaryota</taxon>
        <taxon>Viridiplantae</taxon>
        <taxon>Chlorophyta</taxon>
        <taxon>core chlorophytes</taxon>
        <taxon>Chlorodendrophyceae</taxon>
        <taxon>Chlorodendrales</taxon>
        <taxon>Chlorodendraceae</taxon>
        <taxon>Tetraselmis</taxon>
    </lineage>
</organism>
<dbReference type="AlphaFoldDB" id="A0A061R3K1"/>
<evidence type="ECO:0008006" key="2">
    <source>
        <dbReference type="Google" id="ProtNLM"/>
    </source>
</evidence>
<name>A0A061R3K1_9CHLO</name>
<proteinExistence type="predicted"/>
<accession>A0A061R3K1</accession>
<protein>
    <recommendedName>
        <fullName evidence="2">Methyltransferase domain-containing protein</fullName>
    </recommendedName>
</protein>